<evidence type="ECO:0000256" key="3">
    <source>
        <dbReference type="ARBA" id="ARBA00023136"/>
    </source>
</evidence>
<feature type="transmembrane region" description="Helical" evidence="4">
    <location>
        <begin position="71"/>
        <end position="89"/>
    </location>
</feature>
<dbReference type="Gene3D" id="3.30.70.1230">
    <property type="entry name" value="Nucleotide cyclase"/>
    <property type="match status" value="1"/>
</dbReference>
<dbReference type="SMART" id="SM00044">
    <property type="entry name" value="CYCc"/>
    <property type="match status" value="1"/>
</dbReference>
<dbReference type="PANTHER" id="PTHR43081:SF17">
    <property type="entry name" value="BLL5647 PROTEIN"/>
    <property type="match status" value="1"/>
</dbReference>
<dbReference type="PROSITE" id="PS50125">
    <property type="entry name" value="GUANYLATE_CYCLASE_2"/>
    <property type="match status" value="1"/>
</dbReference>
<dbReference type="SUPFAM" id="SSF55073">
    <property type="entry name" value="Nucleotide cyclase"/>
    <property type="match status" value="1"/>
</dbReference>
<feature type="transmembrane region" description="Helical" evidence="4">
    <location>
        <begin position="180"/>
        <end position="200"/>
    </location>
</feature>
<dbReference type="InterPro" id="IPR050697">
    <property type="entry name" value="Adenylyl/Guanylyl_Cyclase_3/4"/>
</dbReference>
<keyword evidence="8" id="KW-1185">Reference proteome</keyword>
<keyword evidence="4" id="KW-0812">Transmembrane</keyword>
<feature type="domain" description="2Fe-2S ferredoxin-type" evidence="6">
    <location>
        <begin position="267"/>
        <end position="366"/>
    </location>
</feature>
<dbReference type="InterPro" id="IPR036010">
    <property type="entry name" value="2Fe-2S_ferredoxin-like_sf"/>
</dbReference>
<organism evidence="7 8">
    <name type="scientific">Paracoccus mangrovi</name>
    <dbReference type="NCBI Taxonomy" id="1715645"/>
    <lineage>
        <taxon>Bacteria</taxon>
        <taxon>Pseudomonadati</taxon>
        <taxon>Pseudomonadota</taxon>
        <taxon>Alphaproteobacteria</taxon>
        <taxon>Rhodobacterales</taxon>
        <taxon>Paracoccaceae</taxon>
        <taxon>Paracoccus</taxon>
    </lineage>
</organism>
<dbReference type="InterPro" id="IPR029787">
    <property type="entry name" value="Nucleotide_cyclase"/>
</dbReference>
<evidence type="ECO:0000313" key="7">
    <source>
        <dbReference type="EMBL" id="MFC3528509.1"/>
    </source>
</evidence>
<sequence>MAYSQITSFRDGSGFADRGRLVLARQLAGGVVLCFVVMHLVNHALLIGSVPFADQARRWLALPWRTLPGTILLYGALLVHAGLALWTLYARRTLQMPLAEFLVLVMGLLIPDLLIEHATAMRLTGPLRGVEPSYQMVLKAQWFDNPVRALQQSVALIIVWLHACLGLGRALSASARFRNLRTMLIAAAVLLPVLALIGYADAGREMAHDLHQAEMSQHPPMPAGPVGDRAGATRIDMITTALRIGWVLLIALVLVLRQIRAWMSRGGEIEISYLGGAMVRVGPGTSVLEASRMNGIAHYSVCGGNGRCSTCRVRVLASDAVLPPPNTVEQATLARINVGQDVRLACQLRPEGALTIARLLEPPEARMTQFADTPPSERDIAVLFCDLRSFTALSERQLPYDVVFLLNRYFDIVGNAVAASGGVVDKFIGDGAMAVFGLESDLTEACRAALRCAAMIRHNIGLMNEELRRDMGLTIDVGIGIHAGSAIIGQMGFAGHMTQTAIGDTVNVASRLEGVSKDIGAPIVASHEIMSRQELSADDLAAISVTVRGRATELLVYPLQDEDAARYLEAPSR</sequence>
<dbReference type="CDD" id="cd07302">
    <property type="entry name" value="CHD"/>
    <property type="match status" value="1"/>
</dbReference>
<dbReference type="InterPro" id="IPR001041">
    <property type="entry name" value="2Fe-2S_ferredoxin-type"/>
</dbReference>
<evidence type="ECO:0000256" key="4">
    <source>
        <dbReference type="SAM" id="Phobius"/>
    </source>
</evidence>
<dbReference type="InterPro" id="IPR012675">
    <property type="entry name" value="Beta-grasp_dom_sf"/>
</dbReference>
<gene>
    <name evidence="7" type="ORF">ACFOMH_10005</name>
</gene>
<dbReference type="EMBL" id="JBHRXJ010000006">
    <property type="protein sequence ID" value="MFC3528509.1"/>
    <property type="molecule type" value="Genomic_DNA"/>
</dbReference>
<comment type="caution">
    <text evidence="7">The sequence shown here is derived from an EMBL/GenBank/DDBJ whole genome shotgun (WGS) entry which is preliminary data.</text>
</comment>
<evidence type="ECO:0000313" key="8">
    <source>
        <dbReference type="Proteomes" id="UP001595721"/>
    </source>
</evidence>
<name>A0ABV7R5A0_9RHOB</name>
<keyword evidence="4" id="KW-1133">Transmembrane helix</keyword>
<comment type="subcellular location">
    <subcellularLocation>
        <location evidence="1">Cell membrane</location>
        <topology evidence="1">Multi-pass membrane protein</topology>
    </subcellularLocation>
</comment>
<dbReference type="Pfam" id="PF00111">
    <property type="entry name" value="Fer2"/>
    <property type="match status" value="1"/>
</dbReference>
<dbReference type="RefSeq" id="WP_377744268.1">
    <property type="nucleotide sequence ID" value="NZ_JBHRXJ010000006.1"/>
</dbReference>
<dbReference type="SUPFAM" id="SSF81343">
    <property type="entry name" value="Fumarate reductase respiratory complex transmembrane subunits"/>
    <property type="match status" value="1"/>
</dbReference>
<protein>
    <submittedName>
        <fullName evidence="7">Adenylate/guanylate cyclase domain-containing protein</fullName>
    </submittedName>
</protein>
<keyword evidence="3 4" id="KW-0472">Membrane</keyword>
<dbReference type="Proteomes" id="UP001595721">
    <property type="component" value="Unassembled WGS sequence"/>
</dbReference>
<dbReference type="Pfam" id="PF00211">
    <property type="entry name" value="Guanylate_cyc"/>
    <property type="match status" value="1"/>
</dbReference>
<dbReference type="PROSITE" id="PS51085">
    <property type="entry name" value="2FE2S_FER_2"/>
    <property type="match status" value="1"/>
</dbReference>
<feature type="transmembrane region" description="Helical" evidence="4">
    <location>
        <begin position="101"/>
        <end position="120"/>
    </location>
</feature>
<dbReference type="InterPro" id="IPR001054">
    <property type="entry name" value="A/G_cyclase"/>
</dbReference>
<dbReference type="SUPFAM" id="SSF54292">
    <property type="entry name" value="2Fe-2S ferredoxin-like"/>
    <property type="match status" value="1"/>
</dbReference>
<evidence type="ECO:0000256" key="1">
    <source>
        <dbReference type="ARBA" id="ARBA00004651"/>
    </source>
</evidence>
<evidence type="ECO:0000259" key="6">
    <source>
        <dbReference type="PROSITE" id="PS51085"/>
    </source>
</evidence>
<evidence type="ECO:0000259" key="5">
    <source>
        <dbReference type="PROSITE" id="PS50125"/>
    </source>
</evidence>
<keyword evidence="2" id="KW-1003">Cell membrane</keyword>
<dbReference type="PANTHER" id="PTHR43081">
    <property type="entry name" value="ADENYLATE CYCLASE, TERMINAL-DIFFERENTIATION SPECIFIC-RELATED"/>
    <property type="match status" value="1"/>
</dbReference>
<dbReference type="InterPro" id="IPR034804">
    <property type="entry name" value="SQR/QFR_C/D"/>
</dbReference>
<feature type="transmembrane region" description="Helical" evidence="4">
    <location>
        <begin position="27"/>
        <end position="51"/>
    </location>
</feature>
<feature type="transmembrane region" description="Helical" evidence="4">
    <location>
        <begin position="237"/>
        <end position="256"/>
    </location>
</feature>
<feature type="transmembrane region" description="Helical" evidence="4">
    <location>
        <begin position="149"/>
        <end position="168"/>
    </location>
</feature>
<proteinExistence type="predicted"/>
<evidence type="ECO:0000256" key="2">
    <source>
        <dbReference type="ARBA" id="ARBA00022475"/>
    </source>
</evidence>
<feature type="domain" description="Guanylate cyclase" evidence="5">
    <location>
        <begin position="381"/>
        <end position="513"/>
    </location>
</feature>
<reference evidence="8" key="1">
    <citation type="journal article" date="2019" name="Int. J. Syst. Evol. Microbiol.">
        <title>The Global Catalogue of Microorganisms (GCM) 10K type strain sequencing project: providing services to taxonomists for standard genome sequencing and annotation.</title>
        <authorList>
            <consortium name="The Broad Institute Genomics Platform"/>
            <consortium name="The Broad Institute Genome Sequencing Center for Infectious Disease"/>
            <person name="Wu L."/>
            <person name="Ma J."/>
        </authorList>
    </citation>
    <scope>NUCLEOTIDE SEQUENCE [LARGE SCALE GENOMIC DNA]</scope>
    <source>
        <strain evidence="8">KCTC 42899</strain>
    </source>
</reference>
<accession>A0ABV7R5A0</accession>
<dbReference type="CDD" id="cd00207">
    <property type="entry name" value="fer2"/>
    <property type="match status" value="1"/>
</dbReference>
<dbReference type="Gene3D" id="3.10.20.30">
    <property type="match status" value="1"/>
</dbReference>